<dbReference type="GeneID" id="54355322"/>
<sequence>MTGQRFARAAAKAPVKYTSGSEDSDFSDKKRKRSTKITAKATRTKGTKRPQLPDKEAGKTPKRRKRSPETLAAEHKEKSRIQEGKAAKQQVKQLWEDWLSKNDVSGKLLDDEPERDDTVTQTDAHKQYDYGGQTKLFLAAEVKKVAVRKYGLLTGSMEESEILERGGELWDEWKEKHKDDAQATPNKQNKEATAKDTPKAKTPK</sequence>
<reference evidence="2" key="1">
    <citation type="journal article" date="2020" name="Stud. Mycol.">
        <title>101 Dothideomycetes genomes: a test case for predicting lifestyles and emergence of pathogens.</title>
        <authorList>
            <person name="Haridas S."/>
            <person name="Albert R."/>
            <person name="Binder M."/>
            <person name="Bloem J."/>
            <person name="Labutti K."/>
            <person name="Salamov A."/>
            <person name="Andreopoulos B."/>
            <person name="Baker S."/>
            <person name="Barry K."/>
            <person name="Bills G."/>
            <person name="Bluhm B."/>
            <person name="Cannon C."/>
            <person name="Castanera R."/>
            <person name="Culley D."/>
            <person name="Daum C."/>
            <person name="Ezra D."/>
            <person name="Gonzalez J."/>
            <person name="Henrissat B."/>
            <person name="Kuo A."/>
            <person name="Liang C."/>
            <person name="Lipzen A."/>
            <person name="Lutzoni F."/>
            <person name="Magnuson J."/>
            <person name="Mondo S."/>
            <person name="Nolan M."/>
            <person name="Ohm R."/>
            <person name="Pangilinan J."/>
            <person name="Park H.-J."/>
            <person name="Ramirez L."/>
            <person name="Alfaro M."/>
            <person name="Sun H."/>
            <person name="Tritt A."/>
            <person name="Yoshinaga Y."/>
            <person name="Zwiers L.-H."/>
            <person name="Turgeon B."/>
            <person name="Goodwin S."/>
            <person name="Spatafora J."/>
            <person name="Crous P."/>
            <person name="Grigoriev I."/>
        </authorList>
    </citation>
    <scope>NUCLEOTIDE SEQUENCE</scope>
    <source>
        <strain evidence="2">CBS 183.55</strain>
    </source>
</reference>
<feature type="compositionally biased region" description="Basic and acidic residues" evidence="1">
    <location>
        <begin position="72"/>
        <end position="86"/>
    </location>
</feature>
<proteinExistence type="predicted"/>
<dbReference type="RefSeq" id="XP_033454605.1">
    <property type="nucleotide sequence ID" value="XM_033597655.1"/>
</dbReference>
<feature type="compositionally biased region" description="Basic and acidic residues" evidence="1">
    <location>
        <begin position="188"/>
        <end position="204"/>
    </location>
</feature>
<accession>A0A6A5SA60</accession>
<dbReference type="OrthoDB" id="3799195at2759"/>
<keyword evidence="3" id="KW-1185">Reference proteome</keyword>
<dbReference type="Proteomes" id="UP000800082">
    <property type="component" value="Unassembled WGS sequence"/>
</dbReference>
<feature type="region of interest" description="Disordered" evidence="1">
    <location>
        <begin position="104"/>
        <end position="126"/>
    </location>
</feature>
<evidence type="ECO:0000256" key="1">
    <source>
        <dbReference type="SAM" id="MobiDB-lite"/>
    </source>
</evidence>
<evidence type="ECO:0000313" key="3">
    <source>
        <dbReference type="Proteomes" id="UP000800082"/>
    </source>
</evidence>
<dbReference type="EMBL" id="ML978956">
    <property type="protein sequence ID" value="KAF1934357.1"/>
    <property type="molecule type" value="Genomic_DNA"/>
</dbReference>
<gene>
    <name evidence="2" type="ORF">M421DRAFT_88328</name>
</gene>
<protein>
    <submittedName>
        <fullName evidence="2">Uncharacterized protein</fullName>
    </submittedName>
</protein>
<organism evidence="2 3">
    <name type="scientific">Didymella exigua CBS 183.55</name>
    <dbReference type="NCBI Taxonomy" id="1150837"/>
    <lineage>
        <taxon>Eukaryota</taxon>
        <taxon>Fungi</taxon>
        <taxon>Dikarya</taxon>
        <taxon>Ascomycota</taxon>
        <taxon>Pezizomycotina</taxon>
        <taxon>Dothideomycetes</taxon>
        <taxon>Pleosporomycetidae</taxon>
        <taxon>Pleosporales</taxon>
        <taxon>Pleosporineae</taxon>
        <taxon>Didymellaceae</taxon>
        <taxon>Didymella</taxon>
    </lineage>
</organism>
<name>A0A6A5SA60_9PLEO</name>
<evidence type="ECO:0000313" key="2">
    <source>
        <dbReference type="EMBL" id="KAF1934357.1"/>
    </source>
</evidence>
<dbReference type="AlphaFoldDB" id="A0A6A5SA60"/>
<feature type="region of interest" description="Disordered" evidence="1">
    <location>
        <begin position="173"/>
        <end position="204"/>
    </location>
</feature>
<feature type="region of interest" description="Disordered" evidence="1">
    <location>
        <begin position="1"/>
        <end position="88"/>
    </location>
</feature>